<dbReference type="AlphaFoldDB" id="A0A224YCE5"/>
<accession>A0A224YCE5</accession>
<feature type="transmembrane region" description="Helical" evidence="1">
    <location>
        <begin position="64"/>
        <end position="88"/>
    </location>
</feature>
<sequence length="108" mass="12389">MDNKQERGEIHARAGGLCTKGREAEILSLFRSSQPAVQEPADAWSTGIRGLSLLFHSEKKKKKLFFFPFSFPLFLTFFLLWTGNLSVYNRDKHKKKKKTKTKPQGSTK</sequence>
<evidence type="ECO:0000313" key="2">
    <source>
        <dbReference type="EMBL" id="MAA13359.1"/>
    </source>
</evidence>
<keyword evidence="1" id="KW-0472">Membrane</keyword>
<evidence type="ECO:0000256" key="1">
    <source>
        <dbReference type="SAM" id="Phobius"/>
    </source>
</evidence>
<organism evidence="2">
    <name type="scientific">Rhipicephalus zambeziensis</name>
    <dbReference type="NCBI Taxonomy" id="60191"/>
    <lineage>
        <taxon>Eukaryota</taxon>
        <taxon>Metazoa</taxon>
        <taxon>Ecdysozoa</taxon>
        <taxon>Arthropoda</taxon>
        <taxon>Chelicerata</taxon>
        <taxon>Arachnida</taxon>
        <taxon>Acari</taxon>
        <taxon>Parasitiformes</taxon>
        <taxon>Ixodida</taxon>
        <taxon>Ixodoidea</taxon>
        <taxon>Ixodidae</taxon>
        <taxon>Rhipicephalinae</taxon>
        <taxon>Rhipicephalus</taxon>
        <taxon>Rhipicephalus</taxon>
    </lineage>
</organism>
<protein>
    <submittedName>
        <fullName evidence="2">Uncharacterized protein</fullName>
    </submittedName>
</protein>
<name>A0A224YCE5_9ACAR</name>
<keyword evidence="1" id="KW-0812">Transmembrane</keyword>
<proteinExistence type="predicted"/>
<keyword evidence="1" id="KW-1133">Transmembrane helix</keyword>
<dbReference type="EMBL" id="GFPF01002213">
    <property type="protein sequence ID" value="MAA13359.1"/>
    <property type="molecule type" value="Transcribed_RNA"/>
</dbReference>
<reference evidence="2" key="1">
    <citation type="journal article" date="2017" name="Parasit. Vectors">
        <title>Sialotranscriptomics of Rhipicephalus zambeziensis reveals intricate expression profiles of secretory proteins and suggests tight temporal transcriptional regulation during blood-feeding.</title>
        <authorList>
            <person name="de Castro M.H."/>
            <person name="de Klerk D."/>
            <person name="Pienaar R."/>
            <person name="Rees D.J.G."/>
            <person name="Mans B.J."/>
        </authorList>
    </citation>
    <scope>NUCLEOTIDE SEQUENCE</scope>
    <source>
        <tissue evidence="2">Salivary glands</tissue>
    </source>
</reference>